<evidence type="ECO:0000313" key="4">
    <source>
        <dbReference type="EMBL" id="CAD7248267.1"/>
    </source>
</evidence>
<feature type="compositionally biased region" description="Low complexity" evidence="1">
    <location>
        <begin position="866"/>
        <end position="877"/>
    </location>
</feature>
<feature type="compositionally biased region" description="Polar residues" evidence="1">
    <location>
        <begin position="360"/>
        <end position="378"/>
    </location>
</feature>
<dbReference type="OrthoDB" id="8882621at2759"/>
<dbReference type="Proteomes" id="UP000677054">
    <property type="component" value="Unassembled WGS sequence"/>
</dbReference>
<feature type="compositionally biased region" description="Basic and acidic residues" evidence="1">
    <location>
        <begin position="703"/>
        <end position="712"/>
    </location>
</feature>
<dbReference type="GO" id="GO:0007165">
    <property type="term" value="P:signal transduction"/>
    <property type="evidence" value="ECO:0007669"/>
    <property type="project" value="InterPro"/>
</dbReference>
<feature type="region of interest" description="Disordered" evidence="1">
    <location>
        <begin position="520"/>
        <end position="607"/>
    </location>
</feature>
<feature type="compositionally biased region" description="Basic and acidic residues" evidence="1">
    <location>
        <begin position="855"/>
        <end position="865"/>
    </location>
</feature>
<feature type="compositionally biased region" description="Basic and acidic residues" evidence="1">
    <location>
        <begin position="734"/>
        <end position="751"/>
    </location>
</feature>
<feature type="compositionally biased region" description="Low complexity" evidence="1">
    <location>
        <begin position="409"/>
        <end position="432"/>
    </location>
</feature>
<dbReference type="InterPro" id="IPR003124">
    <property type="entry name" value="WH2_dom"/>
</dbReference>
<feature type="compositionally biased region" description="Low complexity" evidence="1">
    <location>
        <begin position="1084"/>
        <end position="1094"/>
    </location>
</feature>
<feature type="compositionally biased region" description="Basic and acidic residues" evidence="1">
    <location>
        <begin position="1213"/>
        <end position="1227"/>
    </location>
</feature>
<feature type="compositionally biased region" description="Polar residues" evidence="1">
    <location>
        <begin position="329"/>
        <end position="338"/>
    </location>
</feature>
<evidence type="ECO:0000259" key="2">
    <source>
        <dbReference type="PROSITE" id="PS50898"/>
    </source>
</evidence>
<dbReference type="InterPro" id="IPR003116">
    <property type="entry name" value="RBD_dom"/>
</dbReference>
<feature type="compositionally biased region" description="Polar residues" evidence="1">
    <location>
        <begin position="754"/>
        <end position="769"/>
    </location>
</feature>
<protein>
    <recommendedName>
        <fullName evidence="6">WH2 domain-containing protein</fullName>
    </recommendedName>
</protein>
<feature type="compositionally biased region" description="Polar residues" evidence="1">
    <location>
        <begin position="468"/>
        <end position="485"/>
    </location>
</feature>
<dbReference type="GO" id="GO:0003785">
    <property type="term" value="F:actin monomer binding"/>
    <property type="evidence" value="ECO:0007669"/>
    <property type="project" value="InterPro"/>
</dbReference>
<feature type="domain" description="RBD" evidence="2">
    <location>
        <begin position="188"/>
        <end position="259"/>
    </location>
</feature>
<dbReference type="Gene3D" id="3.10.20.90">
    <property type="entry name" value="Phosphatidylinositol 3-kinase Catalytic Subunit, Chain A, domain 1"/>
    <property type="match status" value="1"/>
</dbReference>
<dbReference type="PANTHER" id="PTHR21557:SF2">
    <property type="entry name" value="CORDON-BLEU PROTEIN-LIKE 1"/>
    <property type="match status" value="1"/>
</dbReference>
<feature type="region of interest" description="Disordered" evidence="1">
    <location>
        <begin position="1550"/>
        <end position="1574"/>
    </location>
</feature>
<feature type="compositionally biased region" description="Low complexity" evidence="1">
    <location>
        <begin position="299"/>
        <end position="321"/>
    </location>
</feature>
<evidence type="ECO:0000259" key="3">
    <source>
        <dbReference type="PROSITE" id="PS51082"/>
    </source>
</evidence>
<feature type="region of interest" description="Disordered" evidence="1">
    <location>
        <begin position="1163"/>
        <end position="1241"/>
    </location>
</feature>
<feature type="compositionally biased region" description="Basic and acidic residues" evidence="1">
    <location>
        <begin position="1070"/>
        <end position="1083"/>
    </location>
</feature>
<feature type="compositionally biased region" description="Basic and acidic residues" evidence="1">
    <location>
        <begin position="379"/>
        <end position="397"/>
    </location>
</feature>
<dbReference type="InterPro" id="IPR039895">
    <property type="entry name" value="COBL-like"/>
</dbReference>
<organism evidence="4">
    <name type="scientific">Darwinula stevensoni</name>
    <dbReference type="NCBI Taxonomy" id="69355"/>
    <lineage>
        <taxon>Eukaryota</taxon>
        <taxon>Metazoa</taxon>
        <taxon>Ecdysozoa</taxon>
        <taxon>Arthropoda</taxon>
        <taxon>Crustacea</taxon>
        <taxon>Oligostraca</taxon>
        <taxon>Ostracoda</taxon>
        <taxon>Podocopa</taxon>
        <taxon>Podocopida</taxon>
        <taxon>Darwinulocopina</taxon>
        <taxon>Darwinuloidea</taxon>
        <taxon>Darwinulidae</taxon>
        <taxon>Darwinula</taxon>
    </lineage>
</organism>
<feature type="compositionally biased region" description="Basic and acidic residues" evidence="1">
    <location>
        <begin position="676"/>
        <end position="687"/>
    </location>
</feature>
<feature type="domain" description="WH2" evidence="3">
    <location>
        <begin position="1638"/>
        <end position="1658"/>
    </location>
</feature>
<dbReference type="PROSITE" id="PS51082">
    <property type="entry name" value="WH2"/>
    <property type="match status" value="1"/>
</dbReference>
<dbReference type="Pfam" id="PF09469">
    <property type="entry name" value="Cobl"/>
    <property type="match status" value="1"/>
</dbReference>
<dbReference type="InterPro" id="IPR019025">
    <property type="entry name" value="Cordon-bleu_ubiquitin_domain"/>
</dbReference>
<dbReference type="PROSITE" id="PS50898">
    <property type="entry name" value="RBD"/>
    <property type="match status" value="1"/>
</dbReference>
<feature type="compositionally biased region" description="Low complexity" evidence="1">
    <location>
        <begin position="523"/>
        <end position="547"/>
    </location>
</feature>
<feature type="compositionally biased region" description="Basic residues" evidence="1">
    <location>
        <begin position="557"/>
        <end position="567"/>
    </location>
</feature>
<proteinExistence type="predicted"/>
<evidence type="ECO:0008006" key="6">
    <source>
        <dbReference type="Google" id="ProtNLM"/>
    </source>
</evidence>
<evidence type="ECO:0000313" key="5">
    <source>
        <dbReference type="Proteomes" id="UP000677054"/>
    </source>
</evidence>
<feature type="region of interest" description="Disordered" evidence="1">
    <location>
        <begin position="628"/>
        <end position="830"/>
    </location>
</feature>
<evidence type="ECO:0000256" key="1">
    <source>
        <dbReference type="SAM" id="MobiDB-lite"/>
    </source>
</evidence>
<dbReference type="PANTHER" id="PTHR21557">
    <property type="entry name" value="CORDON-BLEU"/>
    <property type="match status" value="1"/>
</dbReference>
<feature type="compositionally biased region" description="Polar residues" evidence="1">
    <location>
        <begin position="1163"/>
        <end position="1198"/>
    </location>
</feature>
<feature type="compositionally biased region" description="Basic and acidic residues" evidence="1">
    <location>
        <begin position="1306"/>
        <end position="1316"/>
    </location>
</feature>
<accession>A0A7R8XD22</accession>
<feature type="region of interest" description="Disordered" evidence="1">
    <location>
        <begin position="279"/>
        <end position="494"/>
    </location>
</feature>
<feature type="compositionally biased region" description="Basic and acidic residues" evidence="1">
    <location>
        <begin position="1043"/>
        <end position="1054"/>
    </location>
</feature>
<feature type="compositionally biased region" description="Basic and acidic residues" evidence="1">
    <location>
        <begin position="636"/>
        <end position="657"/>
    </location>
</feature>
<feature type="region of interest" description="Disordered" evidence="1">
    <location>
        <begin position="1298"/>
        <end position="1331"/>
    </location>
</feature>
<keyword evidence="5" id="KW-1185">Reference proteome</keyword>
<dbReference type="EMBL" id="LR901289">
    <property type="protein sequence ID" value="CAD7248267.1"/>
    <property type="molecule type" value="Genomic_DNA"/>
</dbReference>
<dbReference type="SUPFAM" id="SSF54236">
    <property type="entry name" value="Ubiquitin-like"/>
    <property type="match status" value="1"/>
</dbReference>
<name>A0A7R8XD22_9CRUS</name>
<gene>
    <name evidence="4" type="ORF">DSTB1V02_LOCUS8087</name>
</gene>
<feature type="compositionally biased region" description="Basic and acidic residues" evidence="1">
    <location>
        <begin position="785"/>
        <end position="819"/>
    </location>
</feature>
<dbReference type="EMBL" id="CAJPEV010001772">
    <property type="protein sequence ID" value="CAG0894271.1"/>
    <property type="molecule type" value="Genomic_DNA"/>
</dbReference>
<feature type="region of interest" description="Disordered" evidence="1">
    <location>
        <begin position="845"/>
        <end position="1147"/>
    </location>
</feature>
<dbReference type="InterPro" id="IPR029071">
    <property type="entry name" value="Ubiquitin-like_domsf"/>
</dbReference>
<feature type="compositionally biased region" description="Basic and acidic residues" evidence="1">
    <location>
        <begin position="926"/>
        <end position="945"/>
    </location>
</feature>
<reference evidence="4" key="1">
    <citation type="submission" date="2020-11" db="EMBL/GenBank/DDBJ databases">
        <authorList>
            <person name="Tran Van P."/>
        </authorList>
    </citation>
    <scope>NUCLEOTIDE SEQUENCE</scope>
</reference>
<feature type="compositionally biased region" description="Acidic residues" evidence="1">
    <location>
        <begin position="1004"/>
        <end position="1016"/>
    </location>
</feature>
<sequence length="1659" mass="182535">MPEKREKKRKDVSWKEKMRKAMLAPPLRKLTSNGTFEVTEDTPPDMLEGCMDLNVVLPSGKEVRVTIERKTPMMDLLVQVTTANKINPGGHMIHLFTDRGKDFIHYKPNTPIGALETSTIHIVPKNSILDPAVKKPEKVNGQPFEKTIRLQASSYAAYYHAITRDGSAGSQKWSKATSLSYLSSTLDMKFSVNLPRNQLTFLRVNPRTALAEVLRHVCEEKSLDPRKYELRHPRNLNERLQLSRSISEYQISEVSVVVANKGNHHGSILSSADILAMHRSSDDPIGPNQKGFNYRKSKSSMGDSSASSDSLGDRSSPGLSPTRSDESLTRSVSPPSTSAPIFPKPPPRVRKRPAPKPPATNGQSTTLSRGASDASSGFSEKHVNGKHDEGEATEGKPKTSTPTRDGKVTSFSSLTNLTTINSTSNLSIASTTGKKRRAPAPPTQAIKEESGDAMEAMNGDGHEAPIAQKSTVRRQSSSSSANGMESISIERETKLEKLPDPVQIETVEKVKMLTVETEVEAGNGNVSVSPSLSSDHSSTVSGVSSPTHSEDLPNGQRFRHPIPKPRKQTVENLLSRGGGSGSSSVKKVDSRPNAKISVQPPAQVPQRILSQASVDSADSIALSQISVDSESNFPSFHHDRDGLGVANEKEAEQEDKKRKSGFRGTLSKLGHRLKKPKTDSKKHEEPAPHVPHLPSLGEDDLELDMRLFESRKSITVPERNQKRVAPKVPPTMSKDADSEKPAQVKREEFRASRQAPSMQSSSGKANVSSEFKVLKDIKSSPILEIKNRDREVPKPARIHREVSSSSSLKEDMIEPRENLGHWPNVDSLNHLSDLDEEDKGLRLRSVTSKASADLDSDHEVQERKASLSSEGSTLSESFGQAVAIAEKYHSEEENQPLTSQEMEVEELPLVKGKDQRDEVSSMMGDTIEKSKEERRVDEERLKQVESEIVDFPVPDSIEPPDGFKGTPQGSMELLDKIPEPPSAFKDDEETSVDSFQVSTRDAETGMEPESYGESDFGDSRKSSSDSSSLQSPPPLPMSSPPKKKPETEASRKQDAFAQTGPSINFSIDTYGRRSSSEERKLMKSESFSSSSNQSTPRLGVSKAESFTAKSFSRGPGLSKGQAGISESSEDEQPSQMNGPFKMPLPVTGGISVYNTKPWIVRKTSASANRPASNKVKTSRGSLSEFRATSMQNLSTSSASEDDSARVHPQNGSKESDHIDSSLRRATSDLHVSTGTDGDEHDEMEKEYIKLQQQSYHWQNQLIHNQSILENFAPQGSTSLQSFTMIKDLMPRINNSTMNAEDQEANLEPKEKNKEVKAQTLPRQGTEHAPEVTLREKSATIARMEPSKRYSYQGPPTINMSTWSERPRDRPIRTQDMWGSTIIDPPLYSRGGRVIDTPQMSVKDRMAEYHSKRQEILRSFEAPLEPVVSTASTKSEPVVSIASTKPEPVVLRTSTKPERVISDSPRSETVTIPSRPKSAMDWWQSREKAAQSNPVPKVKHAIPYGRNDGTVAEESISEQEEEVIRSQILNLARRPSGDREREALQITKVNITKEDKGNSPSRLPVRKTADTSSQNGHKFTSVVTVSNGVSKPSSLPIPVANKEVPPPPPMGGAAIFMQKRVTAGGRRIVPPKNQPKLDPREELMIAIRNFGGHESLKKTG</sequence>